<keyword evidence="1" id="KW-0472">Membrane</keyword>
<feature type="transmembrane region" description="Helical" evidence="1">
    <location>
        <begin position="109"/>
        <end position="130"/>
    </location>
</feature>
<keyword evidence="1" id="KW-1133">Transmembrane helix</keyword>
<dbReference type="EMBL" id="MHJU01000023">
    <property type="protein sequence ID" value="OGY72809.1"/>
    <property type="molecule type" value="Genomic_DNA"/>
</dbReference>
<gene>
    <name evidence="2" type="ORF">A3H61_02550</name>
</gene>
<dbReference type="AlphaFoldDB" id="A0A1G2A819"/>
<evidence type="ECO:0000313" key="2">
    <source>
        <dbReference type="EMBL" id="OGY72809.1"/>
    </source>
</evidence>
<accession>A0A1G2A819</accession>
<keyword evidence="1" id="KW-0812">Transmembrane</keyword>
<name>A0A1G2A819_9BACT</name>
<protein>
    <submittedName>
        <fullName evidence="2">Uncharacterized protein</fullName>
    </submittedName>
</protein>
<proteinExistence type="predicted"/>
<evidence type="ECO:0000313" key="3">
    <source>
        <dbReference type="Proteomes" id="UP000178315"/>
    </source>
</evidence>
<reference evidence="2 3" key="1">
    <citation type="journal article" date="2016" name="Nat. Commun.">
        <title>Thousands of microbial genomes shed light on interconnected biogeochemical processes in an aquifer system.</title>
        <authorList>
            <person name="Anantharaman K."/>
            <person name="Brown C.T."/>
            <person name="Hug L.A."/>
            <person name="Sharon I."/>
            <person name="Castelle C.J."/>
            <person name="Probst A.J."/>
            <person name="Thomas B.C."/>
            <person name="Singh A."/>
            <person name="Wilkins M.J."/>
            <person name="Karaoz U."/>
            <person name="Brodie E.L."/>
            <person name="Williams K.H."/>
            <person name="Hubbard S.S."/>
            <person name="Banfield J.F."/>
        </authorList>
    </citation>
    <scope>NUCLEOTIDE SEQUENCE [LARGE SCALE GENOMIC DNA]</scope>
</reference>
<dbReference type="Proteomes" id="UP000178315">
    <property type="component" value="Unassembled WGS sequence"/>
</dbReference>
<evidence type="ECO:0000256" key="1">
    <source>
        <dbReference type="SAM" id="Phobius"/>
    </source>
</evidence>
<comment type="caution">
    <text evidence="2">The sequence shown here is derived from an EMBL/GenBank/DDBJ whole genome shotgun (WGS) entry which is preliminary data.</text>
</comment>
<sequence>MLEPNINLLPKDLQSKEQFKSAPSKFETEPVIRESAPAPVLKEKEKKLAIGKFEKKVSVKKREGLLTRFRAQIKTLMNAKKEHALAPEKIGAELLTKEVLGPRSIRRELLSLVAIVTSFVFLFIGAYMYYEWRIQKIQTATDEAENENTRLDASIALARKDLEHSKQTADIVTTIDAILQNRTDWNAMLARMESLTLSAVYYTKFQSDGDGAIELTARAKTLEDALLQIQIFHNADNFIKSVDVDEFSVIEEQITPAGIENVESVTASFVEFPLSLTLADDWFYAKTENN</sequence>
<organism evidence="2 3">
    <name type="scientific">Candidatus Jacksonbacteria bacterium RIFCSPLOWO2_02_FULL_44_20</name>
    <dbReference type="NCBI Taxonomy" id="1798460"/>
    <lineage>
        <taxon>Bacteria</taxon>
        <taxon>Candidatus Jacksoniibacteriota</taxon>
    </lineage>
</organism>